<dbReference type="InterPro" id="IPR023393">
    <property type="entry name" value="START-like_dom_sf"/>
</dbReference>
<reference evidence="3" key="1">
    <citation type="submission" date="2020-05" db="EMBL/GenBank/DDBJ databases">
        <authorList>
            <person name="Chiriac C."/>
            <person name="Salcher M."/>
            <person name="Ghai R."/>
            <person name="Kavagutti S V."/>
        </authorList>
    </citation>
    <scope>NUCLEOTIDE SEQUENCE</scope>
</reference>
<dbReference type="Pfam" id="PF08327">
    <property type="entry name" value="AHSA1"/>
    <property type="match status" value="1"/>
</dbReference>
<dbReference type="SUPFAM" id="SSF55961">
    <property type="entry name" value="Bet v1-like"/>
    <property type="match status" value="1"/>
</dbReference>
<name>A0A6J5YZH9_9ZZZZ</name>
<comment type="similarity">
    <text evidence="1">Belongs to the AHA1 family.</text>
</comment>
<evidence type="ECO:0000256" key="1">
    <source>
        <dbReference type="ARBA" id="ARBA00006817"/>
    </source>
</evidence>
<evidence type="ECO:0000313" key="3">
    <source>
        <dbReference type="EMBL" id="CAB4335691.1"/>
    </source>
</evidence>
<organism evidence="3">
    <name type="scientific">freshwater metagenome</name>
    <dbReference type="NCBI Taxonomy" id="449393"/>
    <lineage>
        <taxon>unclassified sequences</taxon>
        <taxon>metagenomes</taxon>
        <taxon>ecological metagenomes</taxon>
    </lineage>
</organism>
<feature type="domain" description="Activator of Hsp90 ATPase homologue 1/2-like C-terminal" evidence="2">
    <location>
        <begin position="33"/>
        <end position="113"/>
    </location>
</feature>
<proteinExistence type="inferred from homology"/>
<sequence length="140" mass="15696">MAKFKFVGFQEHVEIPEGYELLEVQESIESNLNRDALFILIGTPSGLSRWFYKVHKLDTRPGGKFSFEERDGQASEGRCTAVTMGREISLLADSFGQVNMKISSSQTGLQVEIAFAILTDKKAEMSSLYQLLIDQLKAQL</sequence>
<gene>
    <name evidence="3" type="ORF">UFOPK3775_00531</name>
</gene>
<dbReference type="InterPro" id="IPR013538">
    <property type="entry name" value="ASHA1/2-like_C"/>
</dbReference>
<accession>A0A6J5YZH9</accession>
<dbReference type="AlphaFoldDB" id="A0A6J5YZH9"/>
<dbReference type="EMBL" id="CAESAK010000053">
    <property type="protein sequence ID" value="CAB4335691.1"/>
    <property type="molecule type" value="Genomic_DNA"/>
</dbReference>
<protein>
    <submittedName>
        <fullName evidence="3">Unannotated protein</fullName>
    </submittedName>
</protein>
<dbReference type="Gene3D" id="3.30.530.20">
    <property type="match status" value="1"/>
</dbReference>
<evidence type="ECO:0000259" key="2">
    <source>
        <dbReference type="Pfam" id="PF08327"/>
    </source>
</evidence>